<dbReference type="OrthoDB" id="9780765at2"/>
<dbReference type="Gene3D" id="3.40.50.1820">
    <property type="entry name" value="alpha/beta hydrolase"/>
    <property type="match status" value="1"/>
</dbReference>
<sequence>MKIDSNGVHINVRELGFGNADAPALVFLHYWGGSSRTWDDVIAALPNVYRTVATDHRGWGDSDRPAEHYALADLADDTQRVIDALGLRRFVLIGHSMGGKVAQLLAARRPQGLAGLVLVAPSPPVPLALPPEALAAMEGAYGSRASVEATIDGMLCAKQLSPARREQVIEDSLRGGPEAKAAWPRHASQEDISREVALIDVPTMVIAGELDRVDSVATLRDELLPRIPHTRMHVLPGTGHLSPLESPDQVAALIHALINDISR</sequence>
<dbReference type="PANTHER" id="PTHR43798:SF31">
    <property type="entry name" value="AB HYDROLASE SUPERFAMILY PROTEIN YCLE"/>
    <property type="match status" value="1"/>
</dbReference>
<organism evidence="3 4">
    <name type="scientific">Paraburkholderia fungorum</name>
    <dbReference type="NCBI Taxonomy" id="134537"/>
    <lineage>
        <taxon>Bacteria</taxon>
        <taxon>Pseudomonadati</taxon>
        <taxon>Pseudomonadota</taxon>
        <taxon>Betaproteobacteria</taxon>
        <taxon>Burkholderiales</taxon>
        <taxon>Burkholderiaceae</taxon>
        <taxon>Paraburkholderia</taxon>
    </lineage>
</organism>
<dbReference type="RefSeq" id="WP_074769604.1">
    <property type="nucleotide sequence ID" value="NZ_FNKP01000002.1"/>
</dbReference>
<dbReference type="InterPro" id="IPR029058">
    <property type="entry name" value="AB_hydrolase_fold"/>
</dbReference>
<dbReference type="SUPFAM" id="SSF53474">
    <property type="entry name" value="alpha/beta-Hydrolases"/>
    <property type="match status" value="1"/>
</dbReference>
<gene>
    <name evidence="3" type="ORF">SAMN05443245_5008</name>
</gene>
<evidence type="ECO:0000313" key="3">
    <source>
        <dbReference type="EMBL" id="SDR35584.1"/>
    </source>
</evidence>
<name>A0A1H1ID46_9BURK</name>
<proteinExistence type="predicted"/>
<dbReference type="PANTHER" id="PTHR43798">
    <property type="entry name" value="MONOACYLGLYCEROL LIPASE"/>
    <property type="match status" value="1"/>
</dbReference>
<dbReference type="InterPro" id="IPR050266">
    <property type="entry name" value="AB_hydrolase_sf"/>
</dbReference>
<dbReference type="AlphaFoldDB" id="A0A1H1ID46"/>
<evidence type="ECO:0000259" key="2">
    <source>
        <dbReference type="Pfam" id="PF12697"/>
    </source>
</evidence>
<dbReference type="InterPro" id="IPR000073">
    <property type="entry name" value="AB_hydrolase_1"/>
</dbReference>
<accession>A0A1H1ID46</accession>
<dbReference type="GO" id="GO:0016787">
    <property type="term" value="F:hydrolase activity"/>
    <property type="evidence" value="ECO:0007669"/>
    <property type="project" value="UniProtKB-KW"/>
</dbReference>
<keyword evidence="4" id="KW-1185">Reference proteome</keyword>
<keyword evidence="1" id="KW-0378">Hydrolase</keyword>
<evidence type="ECO:0000256" key="1">
    <source>
        <dbReference type="ARBA" id="ARBA00022801"/>
    </source>
</evidence>
<dbReference type="Pfam" id="PF12697">
    <property type="entry name" value="Abhydrolase_6"/>
    <property type="match status" value="1"/>
</dbReference>
<dbReference type="GO" id="GO:0016020">
    <property type="term" value="C:membrane"/>
    <property type="evidence" value="ECO:0007669"/>
    <property type="project" value="TreeGrafter"/>
</dbReference>
<feature type="domain" description="AB hydrolase-1" evidence="2">
    <location>
        <begin position="25"/>
        <end position="252"/>
    </location>
</feature>
<evidence type="ECO:0000313" key="4">
    <source>
        <dbReference type="Proteomes" id="UP000183487"/>
    </source>
</evidence>
<dbReference type="PRINTS" id="PR00111">
    <property type="entry name" value="ABHYDROLASE"/>
</dbReference>
<dbReference type="EMBL" id="FNKP01000002">
    <property type="protein sequence ID" value="SDR35584.1"/>
    <property type="molecule type" value="Genomic_DNA"/>
</dbReference>
<reference evidence="4" key="1">
    <citation type="submission" date="2016-10" db="EMBL/GenBank/DDBJ databases">
        <authorList>
            <person name="Varghese N."/>
        </authorList>
    </citation>
    <scope>NUCLEOTIDE SEQUENCE [LARGE SCALE GENOMIC DNA]</scope>
    <source>
        <strain evidence="4">GAS106B</strain>
    </source>
</reference>
<protein>
    <submittedName>
        <fullName evidence="3">Pimeloyl-ACP methyl ester carboxylesterase</fullName>
    </submittedName>
</protein>
<dbReference type="Proteomes" id="UP000183487">
    <property type="component" value="Unassembled WGS sequence"/>
</dbReference>